<dbReference type="EMBL" id="FNJM01000002">
    <property type="protein sequence ID" value="SDP15283.1"/>
    <property type="molecule type" value="Genomic_DNA"/>
</dbReference>
<dbReference type="Proteomes" id="UP000198597">
    <property type="component" value="Unassembled WGS sequence"/>
</dbReference>
<keyword evidence="2" id="KW-1185">Reference proteome</keyword>
<evidence type="ECO:0000313" key="1">
    <source>
        <dbReference type="EMBL" id="SDP15283.1"/>
    </source>
</evidence>
<proteinExistence type="predicted"/>
<sequence>MNLIKAYEEYTRVNNDYVNFIEGLVNSDLGDCNETQIKEELLCAQNSFESIKIRIDVEKVEEKDQENLRDLKYLVMDALFISADLVAFYKYKQPERFKMRAVNYINKKRRAEMFKDNHDGSCRV</sequence>
<protein>
    <recommendedName>
        <fullName evidence="3">MazG nucleotide pyrophosphohydrolase domain-containing protein</fullName>
    </recommendedName>
</protein>
<evidence type="ECO:0000313" key="2">
    <source>
        <dbReference type="Proteomes" id="UP000198597"/>
    </source>
</evidence>
<gene>
    <name evidence="1" type="ORF">SAMN04488529_102310</name>
</gene>
<name>A0A1H0QD08_9CLOT</name>
<reference evidence="1 2" key="1">
    <citation type="submission" date="2016-10" db="EMBL/GenBank/DDBJ databases">
        <authorList>
            <person name="de Groot N.N."/>
        </authorList>
    </citation>
    <scope>NUCLEOTIDE SEQUENCE [LARGE SCALE GENOMIC DNA]</scope>
    <source>
        <strain evidence="1 2">DSM 12272</strain>
    </source>
</reference>
<accession>A0A1H0QD08</accession>
<evidence type="ECO:0008006" key="3">
    <source>
        <dbReference type="Google" id="ProtNLM"/>
    </source>
</evidence>
<dbReference type="STRING" id="94869.SAMN04488529_102310"/>
<dbReference type="OrthoDB" id="1929598at2"/>
<dbReference type="RefSeq" id="WP_089967138.1">
    <property type="nucleotide sequence ID" value="NZ_FNJM01000002.1"/>
</dbReference>
<organism evidence="1 2">
    <name type="scientific">Clostridium gasigenes</name>
    <dbReference type="NCBI Taxonomy" id="94869"/>
    <lineage>
        <taxon>Bacteria</taxon>
        <taxon>Bacillati</taxon>
        <taxon>Bacillota</taxon>
        <taxon>Clostridia</taxon>
        <taxon>Eubacteriales</taxon>
        <taxon>Clostridiaceae</taxon>
        <taxon>Clostridium</taxon>
    </lineage>
</organism>
<dbReference type="AlphaFoldDB" id="A0A1H0QD08"/>